<sequence>MYEQIHKLEISLRVVHVIVVDGPFLRVASSAERSLRLVQTKPFLQSHHLNMSRKRVMLEMSSARWKLYALLKRTSTALALNRVERRK</sequence>
<proteinExistence type="predicted"/>
<evidence type="ECO:0000313" key="1">
    <source>
        <dbReference type="EMBL" id="KAH0909394.1"/>
    </source>
</evidence>
<name>A0ABQ8BX81_BRANA</name>
<reference evidence="1 2" key="1">
    <citation type="submission" date="2021-05" db="EMBL/GenBank/DDBJ databases">
        <title>Genome Assembly of Synthetic Allotetraploid Brassica napus Reveals Homoeologous Exchanges between Subgenomes.</title>
        <authorList>
            <person name="Davis J.T."/>
        </authorList>
    </citation>
    <scope>NUCLEOTIDE SEQUENCE [LARGE SCALE GENOMIC DNA]</scope>
    <source>
        <strain evidence="2">cv. Da-Ae</strain>
        <tissue evidence="1">Seedling</tissue>
    </source>
</reference>
<keyword evidence="2" id="KW-1185">Reference proteome</keyword>
<comment type="caution">
    <text evidence="1">The sequence shown here is derived from an EMBL/GenBank/DDBJ whole genome shotgun (WGS) entry which is preliminary data.</text>
</comment>
<dbReference type="Proteomes" id="UP000824890">
    <property type="component" value="Unassembled WGS sequence"/>
</dbReference>
<accession>A0ABQ8BX81</accession>
<evidence type="ECO:0000313" key="2">
    <source>
        <dbReference type="Proteomes" id="UP000824890"/>
    </source>
</evidence>
<protein>
    <submittedName>
        <fullName evidence="1">Uncharacterized protein</fullName>
    </submittedName>
</protein>
<dbReference type="EMBL" id="JAGKQM010000009">
    <property type="protein sequence ID" value="KAH0909394.1"/>
    <property type="molecule type" value="Genomic_DNA"/>
</dbReference>
<organism evidence="1 2">
    <name type="scientific">Brassica napus</name>
    <name type="common">Rape</name>
    <dbReference type="NCBI Taxonomy" id="3708"/>
    <lineage>
        <taxon>Eukaryota</taxon>
        <taxon>Viridiplantae</taxon>
        <taxon>Streptophyta</taxon>
        <taxon>Embryophyta</taxon>
        <taxon>Tracheophyta</taxon>
        <taxon>Spermatophyta</taxon>
        <taxon>Magnoliopsida</taxon>
        <taxon>eudicotyledons</taxon>
        <taxon>Gunneridae</taxon>
        <taxon>Pentapetalae</taxon>
        <taxon>rosids</taxon>
        <taxon>malvids</taxon>
        <taxon>Brassicales</taxon>
        <taxon>Brassicaceae</taxon>
        <taxon>Brassiceae</taxon>
        <taxon>Brassica</taxon>
    </lineage>
</organism>
<gene>
    <name evidence="1" type="ORF">HID58_032715</name>
</gene>